<evidence type="ECO:0000313" key="2">
    <source>
        <dbReference type="EMBL" id="KLO35189.1"/>
    </source>
</evidence>
<keyword evidence="3" id="KW-1185">Reference proteome</keyword>
<reference evidence="2 3" key="1">
    <citation type="submission" date="2015-05" db="EMBL/GenBank/DDBJ databases">
        <title>Genome sequence of Mycobacterium haemophilum.</title>
        <authorList>
            <person name="Greninger A.L."/>
            <person name="Cunningham G."/>
            <person name="Miller S."/>
        </authorList>
    </citation>
    <scope>NUCLEOTIDE SEQUENCE [LARGE SCALE GENOMIC DNA]</scope>
    <source>
        <strain evidence="3">UC1</strain>
    </source>
</reference>
<dbReference type="PROSITE" id="PS51257">
    <property type="entry name" value="PROKAR_LIPOPROTEIN"/>
    <property type="match status" value="1"/>
</dbReference>
<dbReference type="STRING" id="1202450.B586_06815"/>
<feature type="transmembrane region" description="Helical" evidence="1">
    <location>
        <begin position="109"/>
        <end position="127"/>
    </location>
</feature>
<evidence type="ECO:0000256" key="1">
    <source>
        <dbReference type="SAM" id="Phobius"/>
    </source>
</evidence>
<comment type="caution">
    <text evidence="2">The sequence shown here is derived from an EMBL/GenBank/DDBJ whole genome shotgun (WGS) entry which is preliminary data.</text>
</comment>
<dbReference type="PATRIC" id="fig|29311.18.peg.2117"/>
<dbReference type="AlphaFoldDB" id="A0A0I9UCK6"/>
<accession>A0A0I9UCK6</accession>
<name>A0A0I9UCK6_9MYCO</name>
<evidence type="ECO:0000313" key="3">
    <source>
        <dbReference type="Proteomes" id="UP000036334"/>
    </source>
</evidence>
<proteinExistence type="predicted"/>
<organism evidence="2 3">
    <name type="scientific">Mycobacterium haemophilum</name>
    <dbReference type="NCBI Taxonomy" id="29311"/>
    <lineage>
        <taxon>Bacteria</taxon>
        <taxon>Bacillati</taxon>
        <taxon>Actinomycetota</taxon>
        <taxon>Actinomycetes</taxon>
        <taxon>Mycobacteriales</taxon>
        <taxon>Mycobacteriaceae</taxon>
        <taxon>Mycobacterium</taxon>
    </lineage>
</organism>
<keyword evidence="1" id="KW-1133">Transmembrane helix</keyword>
<dbReference type="EMBL" id="LDPR01000017">
    <property type="protein sequence ID" value="KLO35189.1"/>
    <property type="molecule type" value="Genomic_DNA"/>
</dbReference>
<feature type="transmembrane region" description="Helical" evidence="1">
    <location>
        <begin position="80"/>
        <end position="103"/>
    </location>
</feature>
<sequence>MTSKRIVANSGLLRRNARPLLLAVGSAAMYGCWAALIHFHLGMSVALRAGAAQAALSFSATFVLALALERLFRIPSNPVYGFWLGAIGNSVLIASWLIVGHLVAGTSNIAVTIAPSMIVGLTANLVYSRALLAQTRKGRL</sequence>
<gene>
    <name evidence="2" type="ORF">ABH38_16870</name>
</gene>
<dbReference type="Proteomes" id="UP000036334">
    <property type="component" value="Unassembled WGS sequence"/>
</dbReference>
<keyword evidence="1" id="KW-0472">Membrane</keyword>
<keyword evidence="1" id="KW-0812">Transmembrane</keyword>
<feature type="transmembrane region" description="Helical" evidence="1">
    <location>
        <begin position="45"/>
        <end position="68"/>
    </location>
</feature>
<feature type="transmembrane region" description="Helical" evidence="1">
    <location>
        <begin position="20"/>
        <end position="39"/>
    </location>
</feature>
<protein>
    <submittedName>
        <fullName evidence="2">Uncharacterized protein</fullName>
    </submittedName>
</protein>